<gene>
    <name evidence="5" type="ORF">CLV51_1011094</name>
</gene>
<keyword evidence="1" id="KW-0805">Transcription regulation</keyword>
<dbReference type="InterPro" id="IPR018062">
    <property type="entry name" value="HTH_AraC-typ_CS"/>
</dbReference>
<keyword evidence="3" id="KW-0804">Transcription</keyword>
<dbReference type="EMBL" id="PYAW01000001">
    <property type="protein sequence ID" value="PSL49759.1"/>
    <property type="molecule type" value="Genomic_DNA"/>
</dbReference>
<dbReference type="GO" id="GO:0003700">
    <property type="term" value="F:DNA-binding transcription factor activity"/>
    <property type="evidence" value="ECO:0007669"/>
    <property type="project" value="InterPro"/>
</dbReference>
<organism evidence="5 6">
    <name type="scientific">Chitinophaga niastensis</name>
    <dbReference type="NCBI Taxonomy" id="536980"/>
    <lineage>
        <taxon>Bacteria</taxon>
        <taxon>Pseudomonadati</taxon>
        <taxon>Bacteroidota</taxon>
        <taxon>Chitinophagia</taxon>
        <taxon>Chitinophagales</taxon>
        <taxon>Chitinophagaceae</taxon>
        <taxon>Chitinophaga</taxon>
    </lineage>
</organism>
<evidence type="ECO:0000256" key="3">
    <source>
        <dbReference type="ARBA" id="ARBA00023163"/>
    </source>
</evidence>
<evidence type="ECO:0000313" key="6">
    <source>
        <dbReference type="Proteomes" id="UP000240971"/>
    </source>
</evidence>
<keyword evidence="2 5" id="KW-0238">DNA-binding</keyword>
<dbReference type="Gene3D" id="1.10.10.60">
    <property type="entry name" value="Homeodomain-like"/>
    <property type="match status" value="2"/>
</dbReference>
<dbReference type="RefSeq" id="WP_106526970.1">
    <property type="nucleotide sequence ID" value="NZ_PYAW01000001.1"/>
</dbReference>
<dbReference type="SUPFAM" id="SSF46689">
    <property type="entry name" value="Homeodomain-like"/>
    <property type="match status" value="1"/>
</dbReference>
<dbReference type="GO" id="GO:0043565">
    <property type="term" value="F:sequence-specific DNA binding"/>
    <property type="evidence" value="ECO:0007669"/>
    <property type="project" value="InterPro"/>
</dbReference>
<dbReference type="PROSITE" id="PS00041">
    <property type="entry name" value="HTH_ARAC_FAMILY_1"/>
    <property type="match status" value="1"/>
</dbReference>
<evidence type="ECO:0000256" key="2">
    <source>
        <dbReference type="ARBA" id="ARBA00023125"/>
    </source>
</evidence>
<dbReference type="PANTHER" id="PTHR43280">
    <property type="entry name" value="ARAC-FAMILY TRANSCRIPTIONAL REGULATOR"/>
    <property type="match status" value="1"/>
</dbReference>
<dbReference type="SMART" id="SM00342">
    <property type="entry name" value="HTH_ARAC"/>
    <property type="match status" value="1"/>
</dbReference>
<dbReference type="InterPro" id="IPR009057">
    <property type="entry name" value="Homeodomain-like_sf"/>
</dbReference>
<name>A0A2P8HU50_CHINA</name>
<dbReference type="InterPro" id="IPR018060">
    <property type="entry name" value="HTH_AraC"/>
</dbReference>
<dbReference type="Pfam" id="PF12833">
    <property type="entry name" value="HTH_18"/>
    <property type="match status" value="1"/>
</dbReference>
<accession>A0A2P8HU50</accession>
<dbReference type="AlphaFoldDB" id="A0A2P8HU50"/>
<evidence type="ECO:0000313" key="5">
    <source>
        <dbReference type="EMBL" id="PSL49759.1"/>
    </source>
</evidence>
<protein>
    <submittedName>
        <fullName evidence="5">AraC-like DNA-binding protein</fullName>
    </submittedName>
</protein>
<evidence type="ECO:0000259" key="4">
    <source>
        <dbReference type="PROSITE" id="PS01124"/>
    </source>
</evidence>
<keyword evidence="6" id="KW-1185">Reference proteome</keyword>
<comment type="caution">
    <text evidence="5">The sequence shown here is derived from an EMBL/GenBank/DDBJ whole genome shotgun (WGS) entry which is preliminary data.</text>
</comment>
<evidence type="ECO:0000256" key="1">
    <source>
        <dbReference type="ARBA" id="ARBA00023015"/>
    </source>
</evidence>
<dbReference type="OrthoDB" id="636258at2"/>
<sequence>MKEKQLHQPFELYISDIEEWEERALIYHFFEIVQILEGEGIRVVNENNFSYQKGDIFLFTPLDCRGFKSIKATKFCSIRFSEVFLTDYKSISMRERITLWLNQLEQIFYQHNRFQPVMIRNKNDGKMITNLIDSLGSEFDHKQAYFEDNLQHLITVILNLLSRNVINHVTAGNQHKEPLINKIVLHIRQNIYKKEELKVKYLATKFNLSANYVGEYFKKITGESLQDYIKLYKMKSVEQRLIFSDNRIGEIADELGFTDESHLSTQFKKHSGYSPTEYRKNKRPE</sequence>
<feature type="domain" description="HTH araC/xylS-type" evidence="4">
    <location>
        <begin position="181"/>
        <end position="281"/>
    </location>
</feature>
<reference evidence="5 6" key="1">
    <citation type="submission" date="2018-03" db="EMBL/GenBank/DDBJ databases">
        <title>Genomic Encyclopedia of Archaeal and Bacterial Type Strains, Phase II (KMG-II): from individual species to whole genera.</title>
        <authorList>
            <person name="Goeker M."/>
        </authorList>
    </citation>
    <scope>NUCLEOTIDE SEQUENCE [LARGE SCALE GENOMIC DNA]</scope>
    <source>
        <strain evidence="5 6">DSM 24859</strain>
    </source>
</reference>
<dbReference type="PROSITE" id="PS01124">
    <property type="entry name" value="HTH_ARAC_FAMILY_2"/>
    <property type="match status" value="1"/>
</dbReference>
<proteinExistence type="predicted"/>
<dbReference type="Proteomes" id="UP000240971">
    <property type="component" value="Unassembled WGS sequence"/>
</dbReference>
<dbReference type="PANTHER" id="PTHR43280:SF2">
    <property type="entry name" value="HTH-TYPE TRANSCRIPTIONAL REGULATOR EXSA"/>
    <property type="match status" value="1"/>
</dbReference>